<organism evidence="1 2">
    <name type="scientific">Belliella filtrata</name>
    <dbReference type="NCBI Taxonomy" id="2923435"/>
    <lineage>
        <taxon>Bacteria</taxon>
        <taxon>Pseudomonadati</taxon>
        <taxon>Bacteroidota</taxon>
        <taxon>Cytophagia</taxon>
        <taxon>Cytophagales</taxon>
        <taxon>Cyclobacteriaceae</taxon>
        <taxon>Belliella</taxon>
    </lineage>
</organism>
<proteinExistence type="predicted"/>
<name>A0ABS9V6D8_9BACT</name>
<gene>
    <name evidence="1" type="ORF">MM239_19095</name>
</gene>
<evidence type="ECO:0000313" key="1">
    <source>
        <dbReference type="EMBL" id="MCH7411503.1"/>
    </source>
</evidence>
<accession>A0ABS9V6D8</accession>
<sequence length="210" mass="24167">MEHKVRLIGMSTSSFCSSLSQTHIDALLSKLNITVHSNNANKKIFLKLGLRKCTLDDACTLLLNEFFGDSISQTLKSYYKFKILTHPEDLFEKSIHQKEVLCIYNLLSNIFDKPETAFPIINIDILINQKEILSPSKVLKILSSGCLPHSRLNQWVNNSYEENFAQQMILNFESHGFGSYKVGLNNFWIRTGDFQADEWYYTDSNETLKI</sequence>
<dbReference type="RefSeq" id="WP_241349937.1">
    <property type="nucleotide sequence ID" value="NZ_JAKZGP010000082.1"/>
</dbReference>
<comment type="caution">
    <text evidence="1">The sequence shown here is derived from an EMBL/GenBank/DDBJ whole genome shotgun (WGS) entry which is preliminary data.</text>
</comment>
<dbReference type="Proteomes" id="UP001165489">
    <property type="component" value="Unassembled WGS sequence"/>
</dbReference>
<protein>
    <submittedName>
        <fullName evidence="1">Uncharacterized protein</fullName>
    </submittedName>
</protein>
<dbReference type="EMBL" id="JAKZGP010000082">
    <property type="protein sequence ID" value="MCH7411503.1"/>
    <property type="molecule type" value="Genomic_DNA"/>
</dbReference>
<keyword evidence="2" id="KW-1185">Reference proteome</keyword>
<evidence type="ECO:0000313" key="2">
    <source>
        <dbReference type="Proteomes" id="UP001165489"/>
    </source>
</evidence>
<reference evidence="1" key="1">
    <citation type="submission" date="2022-03" db="EMBL/GenBank/DDBJ databases">
        <title>De novo assembled genomes of Belliella spp. (Cyclobacteriaceae) strains.</title>
        <authorList>
            <person name="Szabo A."/>
            <person name="Korponai K."/>
            <person name="Felfoldi T."/>
        </authorList>
    </citation>
    <scope>NUCLEOTIDE SEQUENCE</scope>
    <source>
        <strain evidence="1">DSM 111904</strain>
    </source>
</reference>